<accession>A0A6J5VFX1</accession>
<gene>
    <name evidence="2" type="ORF">CURHAP_LOCUS43507</name>
</gene>
<protein>
    <submittedName>
        <fullName evidence="2">Uncharacterized protein</fullName>
    </submittedName>
</protein>
<evidence type="ECO:0000256" key="1">
    <source>
        <dbReference type="SAM" id="MobiDB-lite"/>
    </source>
</evidence>
<evidence type="ECO:0000313" key="2">
    <source>
        <dbReference type="EMBL" id="CAB4286355.1"/>
    </source>
</evidence>
<evidence type="ECO:0000313" key="3">
    <source>
        <dbReference type="Proteomes" id="UP000507222"/>
    </source>
</evidence>
<reference evidence="2 3" key="1">
    <citation type="submission" date="2020-05" db="EMBL/GenBank/DDBJ databases">
        <authorList>
            <person name="Campoy J."/>
            <person name="Schneeberger K."/>
            <person name="Spophaly S."/>
        </authorList>
    </citation>
    <scope>NUCLEOTIDE SEQUENCE [LARGE SCALE GENOMIC DNA]</scope>
    <source>
        <strain evidence="2">PruArmRojPasFocal</strain>
    </source>
</reference>
<name>A0A6J5VFX1_PRUAR</name>
<dbReference type="EMBL" id="CAEKDK010000007">
    <property type="protein sequence ID" value="CAB4286355.1"/>
    <property type="molecule type" value="Genomic_DNA"/>
</dbReference>
<proteinExistence type="predicted"/>
<sequence>MGSPTKIPPILITTPAKNAEPLSQRNNKAEDVADGAAKSINFSSEDHDDVARIGKMRYDALIMEIKRLKIRLRWYEETLGKEKKKANFHLRSVQRMKVKVWLAKGKGLRRFSTSNESVQMREAEARKGFDLVHEFARCVVPSYNWDGIAME</sequence>
<feature type="compositionally biased region" description="Low complexity" evidence="1">
    <location>
        <begin position="1"/>
        <end position="15"/>
    </location>
</feature>
<organism evidence="2 3">
    <name type="scientific">Prunus armeniaca</name>
    <name type="common">Apricot</name>
    <name type="synonym">Armeniaca vulgaris</name>
    <dbReference type="NCBI Taxonomy" id="36596"/>
    <lineage>
        <taxon>Eukaryota</taxon>
        <taxon>Viridiplantae</taxon>
        <taxon>Streptophyta</taxon>
        <taxon>Embryophyta</taxon>
        <taxon>Tracheophyta</taxon>
        <taxon>Spermatophyta</taxon>
        <taxon>Magnoliopsida</taxon>
        <taxon>eudicotyledons</taxon>
        <taxon>Gunneridae</taxon>
        <taxon>Pentapetalae</taxon>
        <taxon>rosids</taxon>
        <taxon>fabids</taxon>
        <taxon>Rosales</taxon>
        <taxon>Rosaceae</taxon>
        <taxon>Amygdaloideae</taxon>
        <taxon>Amygdaleae</taxon>
        <taxon>Prunus</taxon>
    </lineage>
</organism>
<dbReference type="Proteomes" id="UP000507222">
    <property type="component" value="Unassembled WGS sequence"/>
</dbReference>
<feature type="region of interest" description="Disordered" evidence="1">
    <location>
        <begin position="1"/>
        <end position="30"/>
    </location>
</feature>
<dbReference type="AlphaFoldDB" id="A0A6J5VFX1"/>